<sequence length="100" mass="10716">MVTFALWWGPYGGGRADDIFVAFGVDTRTFFGRVAAAASSPETDLSAVQRTELLTLCRRRLDRLDGTVQATRSGVSGSGLQVALERSGTPTRRPARTPSA</sequence>
<dbReference type="EMBL" id="BHYM01000017">
    <property type="protein sequence ID" value="GCE38162.1"/>
    <property type="molecule type" value="Genomic_DNA"/>
</dbReference>
<gene>
    <name evidence="2" type="ORF">Rhow_001201</name>
</gene>
<dbReference type="AlphaFoldDB" id="A0A402C3N9"/>
<comment type="caution">
    <text evidence="2">The sequence shown here is derived from an EMBL/GenBank/DDBJ whole genome shotgun (WGS) entry which is preliminary data.</text>
</comment>
<dbReference type="Proteomes" id="UP000287519">
    <property type="component" value="Unassembled WGS sequence"/>
</dbReference>
<evidence type="ECO:0000313" key="2">
    <source>
        <dbReference type="EMBL" id="GCE38162.1"/>
    </source>
</evidence>
<name>A0A402C3N9_RHOWR</name>
<proteinExistence type="predicted"/>
<feature type="region of interest" description="Disordered" evidence="1">
    <location>
        <begin position="72"/>
        <end position="100"/>
    </location>
</feature>
<reference evidence="2 3" key="1">
    <citation type="submission" date="2018-11" db="EMBL/GenBank/DDBJ databases">
        <title>Microbial catabolism of amino acid.</title>
        <authorList>
            <person name="Hibi M."/>
            <person name="Ogawa J."/>
        </authorList>
    </citation>
    <scope>NUCLEOTIDE SEQUENCE [LARGE SCALE GENOMIC DNA]</scope>
    <source>
        <strain evidence="2 3">C31-06</strain>
    </source>
</reference>
<keyword evidence="3" id="KW-1185">Reference proteome</keyword>
<evidence type="ECO:0000256" key="1">
    <source>
        <dbReference type="SAM" id="MobiDB-lite"/>
    </source>
</evidence>
<protein>
    <submittedName>
        <fullName evidence="2">Uncharacterized protein</fullName>
    </submittedName>
</protein>
<organism evidence="2 3">
    <name type="scientific">Rhodococcus wratislaviensis</name>
    <name type="common">Tsukamurella wratislaviensis</name>
    <dbReference type="NCBI Taxonomy" id="44752"/>
    <lineage>
        <taxon>Bacteria</taxon>
        <taxon>Bacillati</taxon>
        <taxon>Actinomycetota</taxon>
        <taxon>Actinomycetes</taxon>
        <taxon>Mycobacteriales</taxon>
        <taxon>Nocardiaceae</taxon>
        <taxon>Rhodococcus</taxon>
    </lineage>
</organism>
<accession>A0A402C3N9</accession>
<evidence type="ECO:0000313" key="3">
    <source>
        <dbReference type="Proteomes" id="UP000287519"/>
    </source>
</evidence>